<evidence type="ECO:0000313" key="2">
    <source>
        <dbReference type="EMBL" id="OGJ00788.1"/>
    </source>
</evidence>
<evidence type="ECO:0008006" key="4">
    <source>
        <dbReference type="Google" id="ProtNLM"/>
    </source>
</evidence>
<dbReference type="Pfam" id="PF07963">
    <property type="entry name" value="N_methyl"/>
    <property type="match status" value="1"/>
</dbReference>
<gene>
    <name evidence="2" type="ORF">A3G53_03575</name>
</gene>
<evidence type="ECO:0000313" key="3">
    <source>
        <dbReference type="Proteomes" id="UP000178645"/>
    </source>
</evidence>
<protein>
    <recommendedName>
        <fullName evidence="4">Prepilin-type N-terminal cleavage/methylation domain-containing protein</fullName>
    </recommendedName>
</protein>
<proteinExistence type="predicted"/>
<dbReference type="EMBL" id="MFVU01000035">
    <property type="protein sequence ID" value="OGJ00788.1"/>
    <property type="molecule type" value="Genomic_DNA"/>
</dbReference>
<feature type="transmembrane region" description="Helical" evidence="1">
    <location>
        <begin position="16"/>
        <end position="38"/>
    </location>
</feature>
<organism evidence="2 3">
    <name type="scientific">Candidatus Nomurabacteria bacterium RIFCSPLOWO2_12_FULL_44_11</name>
    <dbReference type="NCBI Taxonomy" id="1801796"/>
    <lineage>
        <taxon>Bacteria</taxon>
        <taxon>Candidatus Nomuraibacteriota</taxon>
    </lineage>
</organism>
<dbReference type="AlphaFoldDB" id="A0A1F6Y332"/>
<evidence type="ECO:0000256" key="1">
    <source>
        <dbReference type="SAM" id="Phobius"/>
    </source>
</evidence>
<name>A0A1F6Y332_9BACT</name>
<keyword evidence="1" id="KW-1133">Transmembrane helix</keyword>
<comment type="caution">
    <text evidence="2">The sequence shown here is derived from an EMBL/GenBank/DDBJ whole genome shotgun (WGS) entry which is preliminary data.</text>
</comment>
<dbReference type="Proteomes" id="UP000178645">
    <property type="component" value="Unassembled WGS sequence"/>
</dbReference>
<keyword evidence="1" id="KW-0472">Membrane</keyword>
<dbReference type="InterPro" id="IPR012902">
    <property type="entry name" value="N_methyl_site"/>
</dbReference>
<keyword evidence="1" id="KW-0812">Transmembrane</keyword>
<reference evidence="2 3" key="1">
    <citation type="journal article" date="2016" name="Nat. Commun.">
        <title>Thousands of microbial genomes shed light on interconnected biogeochemical processes in an aquifer system.</title>
        <authorList>
            <person name="Anantharaman K."/>
            <person name="Brown C.T."/>
            <person name="Hug L.A."/>
            <person name="Sharon I."/>
            <person name="Castelle C.J."/>
            <person name="Probst A.J."/>
            <person name="Thomas B.C."/>
            <person name="Singh A."/>
            <person name="Wilkins M.J."/>
            <person name="Karaoz U."/>
            <person name="Brodie E.L."/>
            <person name="Williams K.H."/>
            <person name="Hubbard S.S."/>
            <person name="Banfield J.F."/>
        </authorList>
    </citation>
    <scope>NUCLEOTIDE SEQUENCE [LARGE SCALE GENOMIC DNA]</scope>
</reference>
<accession>A0A1F6Y332</accession>
<sequence>MTRNNKNSRGFTLMEVLLYIALFTLLMGSAFIIAYQLIQGASNLEVKNTVQEEGNFVLRKINWALTGIDPASTPSISGPACEKAISVVRSDGSMSPVDIRLNTVDGKIEMRENGGSYSPITTENISVDCLTFTLIAGAPAGITATARINGLDFIIAKYQRK</sequence>